<organism evidence="2 3">
    <name type="scientific">Chlamydomonas eustigma</name>
    <dbReference type="NCBI Taxonomy" id="1157962"/>
    <lineage>
        <taxon>Eukaryota</taxon>
        <taxon>Viridiplantae</taxon>
        <taxon>Chlorophyta</taxon>
        <taxon>core chlorophytes</taxon>
        <taxon>Chlorophyceae</taxon>
        <taxon>CS clade</taxon>
        <taxon>Chlamydomonadales</taxon>
        <taxon>Chlamydomonadaceae</taxon>
        <taxon>Chlamydomonas</taxon>
    </lineage>
</organism>
<keyword evidence="3" id="KW-1185">Reference proteome</keyword>
<comment type="caution">
    <text evidence="2">The sequence shown here is derived from an EMBL/GenBank/DDBJ whole genome shotgun (WGS) entry which is preliminary data.</text>
</comment>
<dbReference type="OrthoDB" id="561779at2759"/>
<sequence length="1044" mass="113783">MFDASKRAQHHTSTCIPVTPRSVLPRNDAALSSSPTDITTLKSCIRAAPHHICSPAAFVEQTQSAASIYDSPRHEFKVEENGMHALVHDTPELRGAFLHYCHSNVRPLEMKLVTDGPFMTAQQFSEMAQDLALVEPEGPLPLIMLGITFATSKNDQDDGLSYTCFLDSLLEMAFECRRNVAEELQTLYIKRIKMKGGQLQKPEAAWKSQRVSRLCRGVGNNVTFNPHTEATLPRQQHTLDDFLDDRKESAKIENVKMPLNDRGYESFGNTAAYQMSQSQIQLSPQLPAAPSLLAADSISVKSPEYQTQHNLHHELSIPHYLVSHHGYHSESERFSLPSSKAGVKRLVGLMRARSSMRTSRFSWSGTQSCDGKPVMQAPLEMTSPFSSSWLSAPNMRRSSPGLQQHEAVSRLQQRIQFFAEAPISDTGYFKQNKCRVATAHPISSSTPSITGMYISEDRHCTASASGIMRGQTAVAGQNPKSEHGCILESSGHNQAWMPALSRRLQSEAGATRPLRPSTSMHARLHMSPMLSVLCAEDMSDDGEPALPTESAQHGNLIEATHGQGADGRFSDKVHLNTSRVLAGEVSHGEHVDARMHSLKSCNKATGSQRQRQRLRRPVTAHASPSPIQIASGQGYSGAQPSSVGNVQSFHARRGHPPDCLQQRIVPYDGGDVPYDGGDVPYDGGGVPYDGGGVPYDGGDWGLPPQLTEQDLIHPDFVDGLSVEPCCESQNCKDSVSAEHASYNDTKEDRSGLNGRSINIPHDSAEVDEQCVSREQVCDSRETAAILVVAKTAEVTKVKVAPRCVDKEKPGSFSKKRGMENRLSILNTAKTAAAEQVAAPKLLKRDQLKDAELGGTGETILNASKVADIKQVVAPPPKVADKVADIKQVVTPPLKVPVKVADIKQVVAPPPKVVDQVADIKQVVTPPHKSMEKVGQRKDLELRDSIKGVALLNVSHMAPIQDAAPKPPNNPVARRSCSASRHMCRDTTIEATAFGKKAWPAPLADMVPYSLVPSIRNKHEGQRVESVVDSRAQKLAPGSGPDWQF</sequence>
<feature type="compositionally biased region" description="Basic and acidic residues" evidence="1">
    <location>
        <begin position="1019"/>
        <end position="1031"/>
    </location>
</feature>
<name>A0A250XIN3_9CHLO</name>
<protein>
    <submittedName>
        <fullName evidence="2">Uncharacterized protein</fullName>
    </submittedName>
</protein>
<dbReference type="AlphaFoldDB" id="A0A250XIN3"/>
<proteinExistence type="predicted"/>
<evidence type="ECO:0000313" key="2">
    <source>
        <dbReference type="EMBL" id="GAX82876.1"/>
    </source>
</evidence>
<feature type="region of interest" description="Disordered" evidence="1">
    <location>
        <begin position="600"/>
        <end position="658"/>
    </location>
</feature>
<feature type="region of interest" description="Disordered" evidence="1">
    <location>
        <begin position="1019"/>
        <end position="1044"/>
    </location>
</feature>
<feature type="compositionally biased region" description="Polar residues" evidence="1">
    <location>
        <begin position="600"/>
        <end position="609"/>
    </location>
</feature>
<dbReference type="Proteomes" id="UP000232323">
    <property type="component" value="Unassembled WGS sequence"/>
</dbReference>
<gene>
    <name evidence="2" type="ORF">CEUSTIGMA_g10302.t1</name>
</gene>
<reference evidence="2 3" key="1">
    <citation type="submission" date="2017-08" db="EMBL/GenBank/DDBJ databases">
        <title>Acidophilic green algal genome provides insights into adaptation to an acidic environment.</title>
        <authorList>
            <person name="Hirooka S."/>
            <person name="Hirose Y."/>
            <person name="Kanesaki Y."/>
            <person name="Higuchi S."/>
            <person name="Fujiwara T."/>
            <person name="Onuma R."/>
            <person name="Era A."/>
            <person name="Ohbayashi R."/>
            <person name="Uzuka A."/>
            <person name="Nozaki H."/>
            <person name="Yoshikawa H."/>
            <person name="Miyagishima S.Y."/>
        </authorList>
    </citation>
    <scope>NUCLEOTIDE SEQUENCE [LARGE SCALE GENOMIC DNA]</scope>
    <source>
        <strain evidence="2 3">NIES-2499</strain>
    </source>
</reference>
<feature type="compositionally biased region" description="Polar residues" evidence="1">
    <location>
        <begin position="625"/>
        <end position="648"/>
    </location>
</feature>
<dbReference type="EMBL" id="BEGY01000087">
    <property type="protein sequence ID" value="GAX82876.1"/>
    <property type="molecule type" value="Genomic_DNA"/>
</dbReference>
<accession>A0A250XIN3</accession>
<evidence type="ECO:0000256" key="1">
    <source>
        <dbReference type="SAM" id="MobiDB-lite"/>
    </source>
</evidence>
<evidence type="ECO:0000313" key="3">
    <source>
        <dbReference type="Proteomes" id="UP000232323"/>
    </source>
</evidence>